<dbReference type="Proteomes" id="UP001165583">
    <property type="component" value="Unassembled WGS sequence"/>
</dbReference>
<reference evidence="2" key="1">
    <citation type="submission" date="2022-09" db="EMBL/GenBank/DDBJ databases">
        <title>Novosphingobium sp. Nov., a polycyclic aromatic hydrocarbon-degrading bacterium isolated form mangrove sediments in HongKong.</title>
        <authorList>
            <person name="Hu Z."/>
        </authorList>
    </citation>
    <scope>NUCLEOTIDE SEQUENCE</scope>
    <source>
        <strain evidence="2">HK4-1</strain>
    </source>
</reference>
<comment type="caution">
    <text evidence="2">The sequence shown here is derived from an EMBL/GenBank/DDBJ whole genome shotgun (WGS) entry which is preliminary data.</text>
</comment>
<evidence type="ECO:0000313" key="2">
    <source>
        <dbReference type="EMBL" id="MCT2398072.1"/>
    </source>
</evidence>
<sequence length="380" mass="41826">MNKAQDKVRIRPKILAAGMMPPPIGGQALMFETAVKALDTRADVWTVDLQVQGNIGEAGLLSLPKLRRFAAIVGRILLCAARGAPFDVLYYCPSGPSKIGAIKDIICLALLRPVCRKTVYHFHATGGVQYLLDSNPIIAKLARKSLWKPDISIRCALVSPDDAALCESRVTKIVVNGIPDPLDLYPDGWQWRRPDSLILTFVGAMTEEKGIFDIVELARLLQSKGLDPDVRCIGEGTYEEVSKFDKLVREHGLENNVRRLGVRNGREKFDLIGSSAFFIFPTFFRAETQPLAVIEASAMGVPSVVSDWRGLRSIVEDGVNGYVLPVRDMSATADCIAQAWTCGDLESLSAKARQKFETSFKLDVFEENISRAILDTADES</sequence>
<evidence type="ECO:0000259" key="1">
    <source>
        <dbReference type="Pfam" id="PF00534"/>
    </source>
</evidence>
<dbReference type="SUPFAM" id="SSF53756">
    <property type="entry name" value="UDP-Glycosyltransferase/glycogen phosphorylase"/>
    <property type="match status" value="1"/>
</dbReference>
<dbReference type="Gene3D" id="3.40.50.2000">
    <property type="entry name" value="Glycogen Phosphorylase B"/>
    <property type="match status" value="2"/>
</dbReference>
<feature type="domain" description="Glycosyl transferase family 1" evidence="1">
    <location>
        <begin position="194"/>
        <end position="345"/>
    </location>
</feature>
<protein>
    <submittedName>
        <fullName evidence="2">Glycosyltransferase</fullName>
    </submittedName>
</protein>
<organism evidence="2 3">
    <name type="scientific">Novosphingobium mangrovi</name>
    <name type="common">ex Huang et al. 2023</name>
    <dbReference type="NCBI Taxonomy" id="2976432"/>
    <lineage>
        <taxon>Bacteria</taxon>
        <taxon>Pseudomonadati</taxon>
        <taxon>Pseudomonadota</taxon>
        <taxon>Alphaproteobacteria</taxon>
        <taxon>Sphingomonadales</taxon>
        <taxon>Sphingomonadaceae</taxon>
        <taxon>Novosphingobium</taxon>
    </lineage>
</organism>
<dbReference type="EMBL" id="JANZXA010000001">
    <property type="protein sequence ID" value="MCT2398072.1"/>
    <property type="molecule type" value="Genomic_DNA"/>
</dbReference>
<dbReference type="PANTHER" id="PTHR12526">
    <property type="entry name" value="GLYCOSYLTRANSFERASE"/>
    <property type="match status" value="1"/>
</dbReference>
<dbReference type="Pfam" id="PF00534">
    <property type="entry name" value="Glycos_transf_1"/>
    <property type="match status" value="1"/>
</dbReference>
<dbReference type="RefSeq" id="WP_260043139.1">
    <property type="nucleotide sequence ID" value="NZ_JANZXA010000001.1"/>
</dbReference>
<name>A0ABT2HZU9_9SPHN</name>
<keyword evidence="3" id="KW-1185">Reference proteome</keyword>
<dbReference type="InterPro" id="IPR001296">
    <property type="entry name" value="Glyco_trans_1"/>
</dbReference>
<proteinExistence type="predicted"/>
<gene>
    <name evidence="2" type="ORF">NZK81_00775</name>
</gene>
<dbReference type="CDD" id="cd03801">
    <property type="entry name" value="GT4_PimA-like"/>
    <property type="match status" value="1"/>
</dbReference>
<accession>A0ABT2HZU9</accession>
<evidence type="ECO:0000313" key="3">
    <source>
        <dbReference type="Proteomes" id="UP001165583"/>
    </source>
</evidence>
<dbReference type="PANTHER" id="PTHR12526:SF630">
    <property type="entry name" value="GLYCOSYLTRANSFERASE"/>
    <property type="match status" value="1"/>
</dbReference>